<accession>A0A067SJC9</accession>
<evidence type="ECO:0008006" key="4">
    <source>
        <dbReference type="Google" id="ProtNLM"/>
    </source>
</evidence>
<feature type="signal peptide" evidence="1">
    <location>
        <begin position="1"/>
        <end position="20"/>
    </location>
</feature>
<protein>
    <recommendedName>
        <fullName evidence="4">Granulins domain-containing protein</fullName>
    </recommendedName>
</protein>
<proteinExistence type="predicted"/>
<dbReference type="Proteomes" id="UP000027222">
    <property type="component" value="Unassembled WGS sequence"/>
</dbReference>
<evidence type="ECO:0000313" key="2">
    <source>
        <dbReference type="EMBL" id="KDR70976.1"/>
    </source>
</evidence>
<dbReference type="AlphaFoldDB" id="A0A067SJC9"/>
<evidence type="ECO:0000313" key="3">
    <source>
        <dbReference type="Proteomes" id="UP000027222"/>
    </source>
</evidence>
<sequence length="69" mass="7052">MRFSTISFTASLALFSGAYATPTPQGGTTVYHCDGFDGLICPTGYHCCGPILEGLGGTCRPGISGACPF</sequence>
<feature type="chain" id="PRO_5001645834" description="Granulins domain-containing protein" evidence="1">
    <location>
        <begin position="21"/>
        <end position="69"/>
    </location>
</feature>
<keyword evidence="3" id="KW-1185">Reference proteome</keyword>
<evidence type="ECO:0000256" key="1">
    <source>
        <dbReference type="SAM" id="SignalP"/>
    </source>
</evidence>
<name>A0A067SJC9_GALM3</name>
<organism evidence="2 3">
    <name type="scientific">Galerina marginata (strain CBS 339.88)</name>
    <dbReference type="NCBI Taxonomy" id="685588"/>
    <lineage>
        <taxon>Eukaryota</taxon>
        <taxon>Fungi</taxon>
        <taxon>Dikarya</taxon>
        <taxon>Basidiomycota</taxon>
        <taxon>Agaricomycotina</taxon>
        <taxon>Agaricomycetes</taxon>
        <taxon>Agaricomycetidae</taxon>
        <taxon>Agaricales</taxon>
        <taxon>Agaricineae</taxon>
        <taxon>Strophariaceae</taxon>
        <taxon>Galerina</taxon>
    </lineage>
</organism>
<reference evidence="3" key="1">
    <citation type="journal article" date="2014" name="Proc. Natl. Acad. Sci. U.S.A.">
        <title>Extensive sampling of basidiomycete genomes demonstrates inadequacy of the white-rot/brown-rot paradigm for wood decay fungi.</title>
        <authorList>
            <person name="Riley R."/>
            <person name="Salamov A.A."/>
            <person name="Brown D.W."/>
            <person name="Nagy L.G."/>
            <person name="Floudas D."/>
            <person name="Held B.W."/>
            <person name="Levasseur A."/>
            <person name="Lombard V."/>
            <person name="Morin E."/>
            <person name="Otillar R."/>
            <person name="Lindquist E.A."/>
            <person name="Sun H."/>
            <person name="LaButti K.M."/>
            <person name="Schmutz J."/>
            <person name="Jabbour D."/>
            <person name="Luo H."/>
            <person name="Baker S.E."/>
            <person name="Pisabarro A.G."/>
            <person name="Walton J.D."/>
            <person name="Blanchette R.A."/>
            <person name="Henrissat B."/>
            <person name="Martin F."/>
            <person name="Cullen D."/>
            <person name="Hibbett D.S."/>
            <person name="Grigoriev I.V."/>
        </authorList>
    </citation>
    <scope>NUCLEOTIDE SEQUENCE [LARGE SCALE GENOMIC DNA]</scope>
    <source>
        <strain evidence="3">CBS 339.88</strain>
    </source>
</reference>
<dbReference type="EMBL" id="KL142395">
    <property type="protein sequence ID" value="KDR70976.1"/>
    <property type="molecule type" value="Genomic_DNA"/>
</dbReference>
<keyword evidence="1" id="KW-0732">Signal</keyword>
<gene>
    <name evidence="2" type="ORF">GALMADRAFT_254598</name>
</gene>
<dbReference type="HOGENOM" id="CLU_175717_1_0_1"/>
<dbReference type="OrthoDB" id="3026402at2759"/>